<dbReference type="EMBL" id="MBFE02000002">
    <property type="protein sequence ID" value="MUO40781.1"/>
    <property type="molecule type" value="Genomic_DNA"/>
</dbReference>
<feature type="domain" description="HTH lysR-type" evidence="8">
    <location>
        <begin position="1"/>
        <end position="58"/>
    </location>
</feature>
<keyword evidence="3" id="KW-0238">DNA-binding</keyword>
<dbReference type="SUPFAM" id="SSF46785">
    <property type="entry name" value="Winged helix' DNA-binding domain"/>
    <property type="match status" value="1"/>
</dbReference>
<dbReference type="Pfam" id="PF03466">
    <property type="entry name" value="LysR_substrate"/>
    <property type="match status" value="1"/>
</dbReference>
<organism evidence="10 12">
    <name type="scientific">Agrobacterium vitis</name>
    <name type="common">Rhizobium vitis</name>
    <dbReference type="NCBI Taxonomy" id="373"/>
    <lineage>
        <taxon>Bacteria</taxon>
        <taxon>Pseudomonadati</taxon>
        <taxon>Pseudomonadota</taxon>
        <taxon>Alphaproteobacteria</taxon>
        <taxon>Hyphomicrobiales</taxon>
        <taxon>Rhizobiaceae</taxon>
        <taxon>Rhizobium/Agrobacterium group</taxon>
        <taxon>Agrobacterium</taxon>
    </lineage>
</organism>
<dbReference type="RefSeq" id="WP_015914825.1">
    <property type="nucleotide sequence ID" value="NZ_MBFA02000012.1"/>
</dbReference>
<dbReference type="InterPro" id="IPR005119">
    <property type="entry name" value="LysR_subst-bd"/>
</dbReference>
<dbReference type="PRINTS" id="PR00039">
    <property type="entry name" value="HTHLYSR"/>
</dbReference>
<gene>
    <name evidence="10" type="ORF">BBK91_018630</name>
    <name evidence="9" type="ORF">BBL17_003075</name>
</gene>
<comment type="function">
    <text evidence="5">Transcriptional regulator of the ttuABCDE tartrate utilization operon.</text>
</comment>
<name>A0ABD6HBA5_AGRVI</name>
<dbReference type="GO" id="GO:0003677">
    <property type="term" value="F:DNA binding"/>
    <property type="evidence" value="ECO:0007669"/>
    <property type="project" value="UniProtKB-KW"/>
</dbReference>
<dbReference type="PANTHER" id="PTHR30346">
    <property type="entry name" value="TRANSCRIPTIONAL DUAL REGULATOR HCAR-RELATED"/>
    <property type="match status" value="1"/>
</dbReference>
<comment type="similarity">
    <text evidence="1">Belongs to the LysR transcriptional regulatory family.</text>
</comment>
<evidence type="ECO:0000256" key="3">
    <source>
        <dbReference type="ARBA" id="ARBA00023125"/>
    </source>
</evidence>
<evidence type="ECO:0000256" key="4">
    <source>
        <dbReference type="ARBA" id="ARBA00023163"/>
    </source>
</evidence>
<evidence type="ECO:0000256" key="5">
    <source>
        <dbReference type="ARBA" id="ARBA00054626"/>
    </source>
</evidence>
<proteinExistence type="inferred from homology"/>
<dbReference type="EMBL" id="MBFA02000012">
    <property type="protein sequence ID" value="MUP11880.1"/>
    <property type="molecule type" value="Genomic_DNA"/>
</dbReference>
<dbReference type="Gene3D" id="1.10.10.10">
    <property type="entry name" value="Winged helix-like DNA-binding domain superfamily/Winged helix DNA-binding domain"/>
    <property type="match status" value="1"/>
</dbReference>
<dbReference type="InterPro" id="IPR036390">
    <property type="entry name" value="WH_DNA-bd_sf"/>
</dbReference>
<dbReference type="AlphaFoldDB" id="A0ABD6HBA5"/>
<comment type="caution">
    <text evidence="10">The sequence shown here is derived from an EMBL/GenBank/DDBJ whole genome shotgun (WGS) entry which is preliminary data.</text>
</comment>
<reference evidence="11 12" key="1">
    <citation type="submission" date="2019-11" db="EMBL/GenBank/DDBJ databases">
        <title>Whole-genome sequencing of Allorhizobium vitis.</title>
        <authorList>
            <person name="Gan H.M."/>
            <person name="Savka M.A."/>
        </authorList>
    </citation>
    <scope>NUCLEOTIDE SEQUENCE [LARGE SCALE GENOMIC DNA]</scope>
    <source>
        <strain evidence="10 12">RF2/1</strain>
        <strain evidence="9 11">T1/7</strain>
    </source>
</reference>
<dbReference type="Proteomes" id="UP000179454">
    <property type="component" value="Unassembled WGS sequence"/>
</dbReference>
<dbReference type="PROSITE" id="PS50931">
    <property type="entry name" value="HTH_LYSR"/>
    <property type="match status" value="1"/>
</dbReference>
<sequence length="291" mass="31618">MDLLELKAFVFAVQTGSITQAAFQLGRVQSSVSLRIKQLETELGVELLSRDRGGVRTTARGQILYDYATRILALAQEAKGEVMSPNTGEIVRLGTIETISPDCIDSLVRLLSGFDGMGVDVYVDGALSLVESLREGRIHAAIVGAGFAPPECIRIPLYGEAMVLISSLKYPRIDLVNQIANEIFLVCKKESACSRHLAMLFMEGGFQPARISECGSFSILMSSVVRGMGIALVPLSAVLGSAHEKQVLIHPLSGHFSTFQVEFVCPQPKGRPILERLIEKISQEFVGQKPN</sequence>
<dbReference type="InterPro" id="IPR036388">
    <property type="entry name" value="WH-like_DNA-bd_sf"/>
</dbReference>
<dbReference type="FunFam" id="1.10.10.10:FF:000001">
    <property type="entry name" value="LysR family transcriptional regulator"/>
    <property type="match status" value="1"/>
</dbReference>
<evidence type="ECO:0000256" key="2">
    <source>
        <dbReference type="ARBA" id="ARBA00023015"/>
    </source>
</evidence>
<evidence type="ECO:0000259" key="8">
    <source>
        <dbReference type="PROSITE" id="PS50931"/>
    </source>
</evidence>
<evidence type="ECO:0000256" key="1">
    <source>
        <dbReference type="ARBA" id="ARBA00009437"/>
    </source>
</evidence>
<evidence type="ECO:0000313" key="9">
    <source>
        <dbReference type="EMBL" id="MUO40781.1"/>
    </source>
</evidence>
<evidence type="ECO:0000313" key="10">
    <source>
        <dbReference type="EMBL" id="MUP11880.1"/>
    </source>
</evidence>
<keyword evidence="11" id="KW-1185">Reference proteome</keyword>
<dbReference type="Proteomes" id="UP000179536">
    <property type="component" value="Unassembled WGS sequence"/>
</dbReference>
<evidence type="ECO:0000313" key="11">
    <source>
        <dbReference type="Proteomes" id="UP000179454"/>
    </source>
</evidence>
<keyword evidence="4" id="KW-0804">Transcription</keyword>
<dbReference type="InterPro" id="IPR000847">
    <property type="entry name" value="LysR_HTH_N"/>
</dbReference>
<dbReference type="Pfam" id="PF00126">
    <property type="entry name" value="HTH_1"/>
    <property type="match status" value="1"/>
</dbReference>
<dbReference type="SUPFAM" id="SSF53850">
    <property type="entry name" value="Periplasmic binding protein-like II"/>
    <property type="match status" value="1"/>
</dbReference>
<dbReference type="Gene3D" id="3.40.190.10">
    <property type="entry name" value="Periplasmic binding protein-like II"/>
    <property type="match status" value="2"/>
</dbReference>
<evidence type="ECO:0000313" key="12">
    <source>
        <dbReference type="Proteomes" id="UP000179536"/>
    </source>
</evidence>
<accession>A0ABD6HBA5</accession>
<protein>
    <recommendedName>
        <fullName evidence="6">HTH-type transcriptional regulator TtuA</fullName>
    </recommendedName>
    <alternativeName>
        <fullName evidence="7">Tartrate utilization transcriptional regulator</fullName>
    </alternativeName>
</protein>
<dbReference type="PANTHER" id="PTHR30346:SF28">
    <property type="entry name" value="HTH-TYPE TRANSCRIPTIONAL REGULATOR CYNR"/>
    <property type="match status" value="1"/>
</dbReference>
<evidence type="ECO:0000256" key="7">
    <source>
        <dbReference type="ARBA" id="ARBA00083243"/>
    </source>
</evidence>
<keyword evidence="2" id="KW-0805">Transcription regulation</keyword>
<evidence type="ECO:0000256" key="6">
    <source>
        <dbReference type="ARBA" id="ARBA00067332"/>
    </source>
</evidence>